<protein>
    <submittedName>
        <fullName evidence="1">RCG50656</fullName>
    </submittedName>
</protein>
<name>A6KCX0_RAT</name>
<evidence type="ECO:0000313" key="1">
    <source>
        <dbReference type="EMBL" id="EDL86822.1"/>
    </source>
</evidence>
<dbReference type="Proteomes" id="UP000234681">
    <property type="component" value="Chromosome 7"/>
</dbReference>
<evidence type="ECO:0000313" key="2">
    <source>
        <dbReference type="Proteomes" id="UP000234681"/>
    </source>
</evidence>
<gene>
    <name evidence="1" type="ORF">rCG_50656</name>
</gene>
<proteinExistence type="predicted"/>
<dbReference type="AlphaFoldDB" id="A6KCX0"/>
<organism evidence="1 2">
    <name type="scientific">Rattus norvegicus</name>
    <name type="common">Rat</name>
    <dbReference type="NCBI Taxonomy" id="10116"/>
    <lineage>
        <taxon>Eukaryota</taxon>
        <taxon>Metazoa</taxon>
        <taxon>Chordata</taxon>
        <taxon>Craniata</taxon>
        <taxon>Vertebrata</taxon>
        <taxon>Euteleostomi</taxon>
        <taxon>Mammalia</taxon>
        <taxon>Eutheria</taxon>
        <taxon>Euarchontoglires</taxon>
        <taxon>Glires</taxon>
        <taxon>Rodentia</taxon>
        <taxon>Myomorpha</taxon>
        <taxon>Muroidea</taxon>
        <taxon>Muridae</taxon>
        <taxon>Murinae</taxon>
        <taxon>Rattus</taxon>
    </lineage>
</organism>
<accession>A6KCX0</accession>
<reference evidence="1 2" key="1">
    <citation type="submission" date="2005-09" db="EMBL/GenBank/DDBJ databases">
        <authorList>
            <person name="Mural R.J."/>
            <person name="Li P.W."/>
            <person name="Adams M.D."/>
            <person name="Amanatides P.G."/>
            <person name="Baden-Tillson H."/>
            <person name="Barnstead M."/>
            <person name="Chin S.H."/>
            <person name="Dew I."/>
            <person name="Evans C.A."/>
            <person name="Ferriera S."/>
            <person name="Flanigan M."/>
            <person name="Fosler C."/>
            <person name="Glodek A."/>
            <person name="Gu Z."/>
            <person name="Holt R.A."/>
            <person name="Jennings D."/>
            <person name="Kraft C.L."/>
            <person name="Lu F."/>
            <person name="Nguyen T."/>
            <person name="Nusskern D.R."/>
            <person name="Pfannkoch C.M."/>
            <person name="Sitter C."/>
            <person name="Sutton G.G."/>
            <person name="Venter J.C."/>
            <person name="Wang Z."/>
            <person name="Woodage T."/>
            <person name="Zheng X.H."/>
            <person name="Zhong F."/>
        </authorList>
    </citation>
    <scope>NUCLEOTIDE SEQUENCE [LARGE SCALE GENOMIC DNA]</scope>
    <source>
        <strain>BN</strain>
        <strain evidence="2">Sprague-Dawley</strain>
    </source>
</reference>
<sequence length="78" mass="8771">MFDQGGSCGRIGLVRILRPIRRPHPTPVQLDILPTESVSVYIHAHAHAHAQTNLLLHQSGDHRNELSACWPHPHLLHL</sequence>
<dbReference type="EMBL" id="CH474035">
    <property type="protein sequence ID" value="EDL86822.1"/>
    <property type="molecule type" value="Genomic_DNA"/>
</dbReference>